<proteinExistence type="predicted"/>
<gene>
    <name evidence="1" type="ORF">HMPREF2531_03726</name>
</gene>
<protein>
    <recommendedName>
        <fullName evidence="3">Class IIb bacteriocin, lactobin A/cerein 7B family</fullName>
    </recommendedName>
</protein>
<dbReference type="RefSeq" id="WP_061437403.1">
    <property type="nucleotide sequence ID" value="NZ_KQ968725.1"/>
</dbReference>
<dbReference type="PATRIC" id="fig|329854.7.peg.3789"/>
<name>A0A139L1C2_9BACE</name>
<dbReference type="AlphaFoldDB" id="A0A139L1C2"/>
<dbReference type="EMBL" id="LTDF01000138">
    <property type="protein sequence ID" value="KXT45227.1"/>
    <property type="molecule type" value="Genomic_DNA"/>
</dbReference>
<reference evidence="1 2" key="1">
    <citation type="submission" date="2016-02" db="EMBL/GenBank/DDBJ databases">
        <authorList>
            <person name="Wen L."/>
            <person name="He K."/>
            <person name="Yang H."/>
        </authorList>
    </citation>
    <scope>NUCLEOTIDE SEQUENCE [LARGE SCALE GENOMIC DNA]</scope>
    <source>
        <strain evidence="1 2">KLE1704</strain>
    </source>
</reference>
<organism evidence="1">
    <name type="scientific">Bacteroides intestinalis</name>
    <dbReference type="NCBI Taxonomy" id="329854"/>
    <lineage>
        <taxon>Bacteria</taxon>
        <taxon>Pseudomonadati</taxon>
        <taxon>Bacteroidota</taxon>
        <taxon>Bacteroidia</taxon>
        <taxon>Bacteroidales</taxon>
        <taxon>Bacteroidaceae</taxon>
        <taxon>Bacteroides</taxon>
    </lineage>
</organism>
<evidence type="ECO:0000313" key="1">
    <source>
        <dbReference type="EMBL" id="KXT45227.1"/>
    </source>
</evidence>
<accession>A0A139L1C2</accession>
<dbReference type="Proteomes" id="UP000070319">
    <property type="component" value="Unassembled WGS sequence"/>
</dbReference>
<evidence type="ECO:0008006" key="3">
    <source>
        <dbReference type="Google" id="ProtNLM"/>
    </source>
</evidence>
<sequence>MRNLNENAMMQEMSLQEMKEVNGGFEPITWFLLGLLATECLDRNKENDFNDGRQAARDFWGK</sequence>
<comment type="caution">
    <text evidence="1">The sequence shown here is derived from an EMBL/GenBank/DDBJ whole genome shotgun (WGS) entry which is preliminary data.</text>
</comment>
<evidence type="ECO:0000313" key="2">
    <source>
        <dbReference type="Proteomes" id="UP000070319"/>
    </source>
</evidence>